<gene>
    <name evidence="4" type="ORF">CBOVIS_LOCUS1588</name>
</gene>
<feature type="region of interest" description="Disordered" evidence="2">
    <location>
        <begin position="16"/>
        <end position="68"/>
    </location>
</feature>
<dbReference type="OrthoDB" id="5830124at2759"/>
<feature type="domain" description="Spindle assembly abnormal protein 5 implico" evidence="3">
    <location>
        <begin position="182"/>
        <end position="220"/>
    </location>
</feature>
<dbReference type="Pfam" id="PF21518">
    <property type="entry name" value="Sas-5-like_implico"/>
    <property type="match status" value="1"/>
</dbReference>
<evidence type="ECO:0000256" key="1">
    <source>
        <dbReference type="SAM" id="Coils"/>
    </source>
</evidence>
<dbReference type="Proteomes" id="UP000494206">
    <property type="component" value="Unassembled WGS sequence"/>
</dbReference>
<dbReference type="AlphaFoldDB" id="A0A8S1ECB3"/>
<dbReference type="EMBL" id="CADEPM010000001">
    <property type="protein sequence ID" value="CAB3398301.1"/>
    <property type="molecule type" value="Genomic_DNA"/>
</dbReference>
<feature type="coiled-coil region" evidence="1">
    <location>
        <begin position="115"/>
        <end position="142"/>
    </location>
</feature>
<dbReference type="InterPro" id="IPR048594">
    <property type="entry name" value="Sas-5-like_implico"/>
</dbReference>
<accession>A0A8S1ECB3</accession>
<keyword evidence="5" id="KW-1185">Reference proteome</keyword>
<reference evidence="4 5" key="1">
    <citation type="submission" date="2020-04" db="EMBL/GenBank/DDBJ databases">
        <authorList>
            <person name="Laetsch R D."/>
            <person name="Stevens L."/>
            <person name="Kumar S."/>
            <person name="Blaxter L. M."/>
        </authorList>
    </citation>
    <scope>NUCLEOTIDE SEQUENCE [LARGE SCALE GENOMIC DNA]</scope>
</reference>
<evidence type="ECO:0000313" key="5">
    <source>
        <dbReference type="Proteomes" id="UP000494206"/>
    </source>
</evidence>
<protein>
    <recommendedName>
        <fullName evidence="3">Spindle assembly abnormal protein 5 implico domain-containing protein</fullName>
    </recommendedName>
</protein>
<comment type="caution">
    <text evidence="4">The sequence shown here is derived from an EMBL/GenBank/DDBJ whole genome shotgun (WGS) entry which is preliminary data.</text>
</comment>
<evidence type="ECO:0000313" key="4">
    <source>
        <dbReference type="EMBL" id="CAB3398301.1"/>
    </source>
</evidence>
<name>A0A8S1ECB3_9PELO</name>
<feature type="compositionally biased region" description="Polar residues" evidence="2">
    <location>
        <begin position="55"/>
        <end position="68"/>
    </location>
</feature>
<feature type="compositionally biased region" description="Basic and acidic residues" evidence="2">
    <location>
        <begin position="42"/>
        <end position="54"/>
    </location>
</feature>
<sequence>MNSYEELPCSVYLPNRIDFSRPTAPDQISEKEVVVEEPPPETTKRVEPQPEKSVPKSTQKKSCLSNTIKKPNIVHPALRKKTVAFGKTVNVSQTIEGTSRAAKKMAAKSPTVASKEEYMANLEKIEQKFEEKHQELLQKFQESAQFQEECKNEIINVVKEQNRDIGDTKRLTSGKISVSEMRRIVKTERRIPVEALAVLEDRLRMNPIFRQTIDDALAEAEDEENRYGRRSPYREEYMPSRPLEPSTTQNALMRETLTVERSIRLDNAMSIDSRQWLNGSRAPEKASSIYRDRSRDRWQAGGNAEILHSTYQPGNSISYYPSASDSRLRRNQDDYYVEHVSDHDDHHDGIDRHAESRAEKERRIREKYARKK</sequence>
<evidence type="ECO:0000256" key="2">
    <source>
        <dbReference type="SAM" id="MobiDB-lite"/>
    </source>
</evidence>
<organism evidence="4 5">
    <name type="scientific">Caenorhabditis bovis</name>
    <dbReference type="NCBI Taxonomy" id="2654633"/>
    <lineage>
        <taxon>Eukaryota</taxon>
        <taxon>Metazoa</taxon>
        <taxon>Ecdysozoa</taxon>
        <taxon>Nematoda</taxon>
        <taxon>Chromadorea</taxon>
        <taxon>Rhabditida</taxon>
        <taxon>Rhabditina</taxon>
        <taxon>Rhabditomorpha</taxon>
        <taxon>Rhabditoidea</taxon>
        <taxon>Rhabditidae</taxon>
        <taxon>Peloderinae</taxon>
        <taxon>Caenorhabditis</taxon>
    </lineage>
</organism>
<evidence type="ECO:0000259" key="3">
    <source>
        <dbReference type="Pfam" id="PF21518"/>
    </source>
</evidence>
<proteinExistence type="predicted"/>
<keyword evidence="1" id="KW-0175">Coiled coil</keyword>
<feature type="region of interest" description="Disordered" evidence="2">
    <location>
        <begin position="340"/>
        <end position="372"/>
    </location>
</feature>
<feature type="region of interest" description="Disordered" evidence="2">
    <location>
        <begin position="221"/>
        <end position="246"/>
    </location>
</feature>